<name>A0A0E9XDY7_ANGAN</name>
<sequence>MFKLFIVVFCCFSACPVLKMRFLQN</sequence>
<protein>
    <submittedName>
        <fullName evidence="1">Uncharacterized protein</fullName>
    </submittedName>
</protein>
<dbReference type="AlphaFoldDB" id="A0A0E9XDY7"/>
<accession>A0A0E9XDY7</accession>
<proteinExistence type="predicted"/>
<dbReference type="EMBL" id="GBXM01007630">
    <property type="protein sequence ID" value="JAI00948.1"/>
    <property type="molecule type" value="Transcribed_RNA"/>
</dbReference>
<reference evidence="1" key="2">
    <citation type="journal article" date="2015" name="Fish Shellfish Immunol.">
        <title>Early steps in the European eel (Anguilla anguilla)-Vibrio vulnificus interaction in the gills: Role of the RtxA13 toxin.</title>
        <authorList>
            <person name="Callol A."/>
            <person name="Pajuelo D."/>
            <person name="Ebbesson L."/>
            <person name="Teles M."/>
            <person name="MacKenzie S."/>
            <person name="Amaro C."/>
        </authorList>
    </citation>
    <scope>NUCLEOTIDE SEQUENCE</scope>
</reference>
<reference evidence="1" key="1">
    <citation type="submission" date="2014-11" db="EMBL/GenBank/DDBJ databases">
        <authorList>
            <person name="Amaro Gonzalez C."/>
        </authorList>
    </citation>
    <scope>NUCLEOTIDE SEQUENCE</scope>
</reference>
<organism evidence="1">
    <name type="scientific">Anguilla anguilla</name>
    <name type="common">European freshwater eel</name>
    <name type="synonym">Muraena anguilla</name>
    <dbReference type="NCBI Taxonomy" id="7936"/>
    <lineage>
        <taxon>Eukaryota</taxon>
        <taxon>Metazoa</taxon>
        <taxon>Chordata</taxon>
        <taxon>Craniata</taxon>
        <taxon>Vertebrata</taxon>
        <taxon>Euteleostomi</taxon>
        <taxon>Actinopterygii</taxon>
        <taxon>Neopterygii</taxon>
        <taxon>Teleostei</taxon>
        <taxon>Anguilliformes</taxon>
        <taxon>Anguillidae</taxon>
        <taxon>Anguilla</taxon>
    </lineage>
</organism>
<evidence type="ECO:0000313" key="1">
    <source>
        <dbReference type="EMBL" id="JAI00948.1"/>
    </source>
</evidence>